<accession>A0ACC2MQN7</accession>
<reference evidence="1 2" key="1">
    <citation type="journal article" date="2022" name="Hortic Res">
        <title>A haplotype resolved chromosomal level avocado genome allows analysis of novel avocado genes.</title>
        <authorList>
            <person name="Nath O."/>
            <person name="Fletcher S.J."/>
            <person name="Hayward A."/>
            <person name="Shaw L.M."/>
            <person name="Masouleh A.K."/>
            <person name="Furtado A."/>
            <person name="Henry R.J."/>
            <person name="Mitter N."/>
        </authorList>
    </citation>
    <scope>NUCLEOTIDE SEQUENCE [LARGE SCALE GENOMIC DNA]</scope>
    <source>
        <strain evidence="2">cv. Hass</strain>
    </source>
</reference>
<name>A0ACC2MQN7_PERAE</name>
<gene>
    <name evidence="1" type="ORF">MRB53_001024</name>
</gene>
<dbReference type="EMBL" id="CM056809">
    <property type="protein sequence ID" value="KAJ8648001.1"/>
    <property type="molecule type" value="Genomic_DNA"/>
</dbReference>
<proteinExistence type="predicted"/>
<keyword evidence="2" id="KW-1185">Reference proteome</keyword>
<protein>
    <submittedName>
        <fullName evidence="1">Uncharacterized protein</fullName>
    </submittedName>
</protein>
<dbReference type="Proteomes" id="UP001234297">
    <property type="component" value="Chromosome 1"/>
</dbReference>
<organism evidence="1 2">
    <name type="scientific">Persea americana</name>
    <name type="common">Avocado</name>
    <dbReference type="NCBI Taxonomy" id="3435"/>
    <lineage>
        <taxon>Eukaryota</taxon>
        <taxon>Viridiplantae</taxon>
        <taxon>Streptophyta</taxon>
        <taxon>Embryophyta</taxon>
        <taxon>Tracheophyta</taxon>
        <taxon>Spermatophyta</taxon>
        <taxon>Magnoliopsida</taxon>
        <taxon>Magnoliidae</taxon>
        <taxon>Laurales</taxon>
        <taxon>Lauraceae</taxon>
        <taxon>Persea</taxon>
    </lineage>
</organism>
<comment type="caution">
    <text evidence="1">The sequence shown here is derived from an EMBL/GenBank/DDBJ whole genome shotgun (WGS) entry which is preliminary data.</text>
</comment>
<sequence>MMEFFQELLLTVCISLISAFLLAKLITLASPSGLNQEVAKDLMSTADLSQYPVTGRATGVQELKLEEVPQKRGSEEAEVELKSDGRDDAIVGEIDRNPMKGGVEIVKDWGKEGLDEGDRVELEEKSGLMVLQEGFGEGNGVGVVEMLEEEVNVVDGDVKEGKEEEKRGKDGEFDVGLVKEAAELNKDGFGMVQAHDLNLKVAGEEQKAQEHGEFDSGLVREETKSIQGHIDLKEANEEMKSQKDGEYDVGLVEEEAKSNKDGSGLVNFAKEGEQEVGVAEIGVEKGSFLNDEEEWEGIERSELEKRFGALASMVASGSGDVLERIGSDVQMQLYGLHKVATEGPCHQPQPSVLKVSARAKWHAWQQLGNMNPEVAMEQYINLLSDSIPGWTAESPEDEKKQVGANDSLEEPGCGSNDPDLSSSMHQSSGNKRKMEVVHPCMTKDDAIGGPDFTEPGHSMKNAA</sequence>
<evidence type="ECO:0000313" key="2">
    <source>
        <dbReference type="Proteomes" id="UP001234297"/>
    </source>
</evidence>
<evidence type="ECO:0000313" key="1">
    <source>
        <dbReference type="EMBL" id="KAJ8648001.1"/>
    </source>
</evidence>